<dbReference type="Gene3D" id="3.30.40.250">
    <property type="match status" value="1"/>
</dbReference>
<dbReference type="Pfam" id="PF02624">
    <property type="entry name" value="YcaO"/>
    <property type="match status" value="1"/>
</dbReference>
<gene>
    <name evidence="3" type="ORF">H8E23_14320</name>
</gene>
<dbReference type="PANTHER" id="PTHR37809">
    <property type="entry name" value="RIBOSOMAL PROTEIN S12 METHYLTHIOTRANSFERASE ACCESSORY FACTOR YCAO"/>
    <property type="match status" value="1"/>
</dbReference>
<sequence length="598" mass="67491">MTYKIVLNHAFKRFTLDQDKILSPEETVLRFKEKLKRVDLDILEETIRIDSGRLDIPVYFSSCGRDATAVIGTKKQMGKGATPQQAEASAVMELAERFSFFSFLKNPNNFLVDTYQNLQAGAIPFEMIARSVHNDSEDLDVSRKIFETIPLQWTRAFNLTRDREVLIPFNWFYTINEFNGPSAGNCIEEALLQGICEIVERHVSSIVSRSRLKVPAILPDSATDQMVVEMMAKYRRAGIKLYLSDFSLDMGIPSVGVLAYDPANFPGKSEIVWTAGTTPDPEKALSRALTEVAQLSGDFNTGSNYVASGLPKFTSIEQADFIINPDQNVHINTLPKLSNDNIKIEIQRCLSALASKGMEVIVVDTTHPLLEIPAFYTIIPGAHFRERALGTSVGMFSAKLIAENQKPADAIKQLEKIQKIIPGAYYIKFYLGYCHLALNNPEIAFEHLARSLDLDPTAEDIPSIYSYMGVCLKDMGEYRKALSVLKEAESYDTQRTDIYNLMGFSHFKLKEHEKAIACFKKVLQLDPSSAIDYANIASNYREMGDKKNAIRYYEMALALDPSIEFAKDNLEKLFIATKTPRHEENNKESPSRRRDFQR</sequence>
<feature type="repeat" description="TPR" evidence="1">
    <location>
        <begin position="462"/>
        <end position="495"/>
    </location>
</feature>
<evidence type="ECO:0000313" key="4">
    <source>
        <dbReference type="Proteomes" id="UP000603434"/>
    </source>
</evidence>
<feature type="repeat" description="TPR" evidence="1">
    <location>
        <begin position="425"/>
        <end position="458"/>
    </location>
</feature>
<dbReference type="Gene3D" id="3.30.160.660">
    <property type="match status" value="1"/>
</dbReference>
<evidence type="ECO:0000256" key="1">
    <source>
        <dbReference type="PROSITE-ProRule" id="PRU00339"/>
    </source>
</evidence>
<feature type="repeat" description="TPR" evidence="1">
    <location>
        <begin position="496"/>
        <end position="529"/>
    </location>
</feature>
<dbReference type="PROSITE" id="PS51664">
    <property type="entry name" value="YCAO"/>
    <property type="match status" value="1"/>
</dbReference>
<dbReference type="SMART" id="SM00028">
    <property type="entry name" value="TPR"/>
    <property type="match status" value="4"/>
</dbReference>
<dbReference type="InterPro" id="IPR019734">
    <property type="entry name" value="TPR_rpt"/>
</dbReference>
<dbReference type="Pfam" id="PF13181">
    <property type="entry name" value="TPR_8"/>
    <property type="match status" value="1"/>
</dbReference>
<dbReference type="InterPro" id="IPR003776">
    <property type="entry name" value="YcaO-like_dom"/>
</dbReference>
<dbReference type="Pfam" id="PF23914">
    <property type="entry name" value="TPR_CcmH_CycH"/>
    <property type="match status" value="1"/>
</dbReference>
<dbReference type="SUPFAM" id="SSF48452">
    <property type="entry name" value="TPR-like"/>
    <property type="match status" value="1"/>
</dbReference>
<dbReference type="PROSITE" id="PS50293">
    <property type="entry name" value="TPR_REGION"/>
    <property type="match status" value="2"/>
</dbReference>
<reference evidence="3 4" key="1">
    <citation type="submission" date="2020-08" db="EMBL/GenBank/DDBJ databases">
        <title>Bridging the membrane lipid divide: bacteria of the FCB group superphylum have the potential to synthesize archaeal ether lipids.</title>
        <authorList>
            <person name="Villanueva L."/>
            <person name="Von Meijenfeldt F.A.B."/>
            <person name="Westbye A.B."/>
            <person name="Yadav S."/>
            <person name="Hopmans E.C."/>
            <person name="Dutilh B.E."/>
            <person name="Sinninghe Damste J.S."/>
        </authorList>
    </citation>
    <scope>NUCLEOTIDE SEQUENCE [LARGE SCALE GENOMIC DNA]</scope>
    <source>
        <strain evidence="3">NIOZ-UU30</strain>
    </source>
</reference>
<evidence type="ECO:0000313" key="3">
    <source>
        <dbReference type="EMBL" id="MBC8362557.1"/>
    </source>
</evidence>
<protein>
    <submittedName>
        <fullName evidence="3">YcaO-like family protein</fullName>
    </submittedName>
</protein>
<dbReference type="InterPro" id="IPR056413">
    <property type="entry name" value="TPR_CcmH_CycH"/>
</dbReference>
<accession>A0A8J6TJN6</accession>
<dbReference type="Proteomes" id="UP000603434">
    <property type="component" value="Unassembled WGS sequence"/>
</dbReference>
<dbReference type="InterPro" id="IPR011990">
    <property type="entry name" value="TPR-like_helical_dom_sf"/>
</dbReference>
<dbReference type="Gene3D" id="3.30.1330.230">
    <property type="match status" value="1"/>
</dbReference>
<organism evidence="3 4">
    <name type="scientific">Candidatus Desulfatibia profunda</name>
    <dbReference type="NCBI Taxonomy" id="2841695"/>
    <lineage>
        <taxon>Bacteria</taxon>
        <taxon>Pseudomonadati</taxon>
        <taxon>Thermodesulfobacteriota</taxon>
        <taxon>Desulfobacteria</taxon>
        <taxon>Desulfobacterales</taxon>
        <taxon>Desulfobacterales incertae sedis</taxon>
        <taxon>Candidatus Desulfatibia</taxon>
    </lineage>
</organism>
<proteinExistence type="predicted"/>
<dbReference type="NCBIfam" id="TIGR00702">
    <property type="entry name" value="YcaO-type kinase domain"/>
    <property type="match status" value="1"/>
</dbReference>
<dbReference type="AlphaFoldDB" id="A0A8J6TJN6"/>
<keyword evidence="1" id="KW-0802">TPR repeat</keyword>
<dbReference type="PROSITE" id="PS50005">
    <property type="entry name" value="TPR"/>
    <property type="match status" value="4"/>
</dbReference>
<feature type="domain" description="YcaO" evidence="2">
    <location>
        <begin position="78"/>
        <end position="412"/>
    </location>
</feature>
<dbReference type="EMBL" id="JACNJH010000202">
    <property type="protein sequence ID" value="MBC8362557.1"/>
    <property type="molecule type" value="Genomic_DNA"/>
</dbReference>
<evidence type="ECO:0000259" key="2">
    <source>
        <dbReference type="PROSITE" id="PS51664"/>
    </source>
</evidence>
<dbReference type="PANTHER" id="PTHR37809:SF1">
    <property type="entry name" value="RIBOSOMAL PROTEIN S12 METHYLTHIOTRANSFERASE ACCESSORY FACTOR YCAO"/>
    <property type="match status" value="1"/>
</dbReference>
<name>A0A8J6TJN6_9BACT</name>
<dbReference type="Gene3D" id="1.25.40.10">
    <property type="entry name" value="Tetratricopeptide repeat domain"/>
    <property type="match status" value="1"/>
</dbReference>
<feature type="repeat" description="TPR" evidence="1">
    <location>
        <begin position="530"/>
        <end position="563"/>
    </location>
</feature>
<comment type="caution">
    <text evidence="3">The sequence shown here is derived from an EMBL/GenBank/DDBJ whole genome shotgun (WGS) entry which is preliminary data.</text>
</comment>